<dbReference type="KEGG" id="pdx:Psed_6342"/>
<dbReference type="AlphaFoldDB" id="F4CRZ6"/>
<organism evidence="1 2">
    <name type="scientific">Pseudonocardia dioxanivorans (strain ATCC 55486 / DSM 44775 / JCM 13855 / CB1190)</name>
    <dbReference type="NCBI Taxonomy" id="675635"/>
    <lineage>
        <taxon>Bacteria</taxon>
        <taxon>Bacillati</taxon>
        <taxon>Actinomycetota</taxon>
        <taxon>Actinomycetes</taxon>
        <taxon>Pseudonocardiales</taxon>
        <taxon>Pseudonocardiaceae</taxon>
        <taxon>Pseudonocardia</taxon>
    </lineage>
</organism>
<evidence type="ECO:0000313" key="1">
    <source>
        <dbReference type="EMBL" id="AEA28440.1"/>
    </source>
</evidence>
<keyword evidence="2" id="KW-1185">Reference proteome</keyword>
<dbReference type="EMBL" id="CP002593">
    <property type="protein sequence ID" value="AEA28440.1"/>
    <property type="molecule type" value="Genomic_DNA"/>
</dbReference>
<protein>
    <submittedName>
        <fullName evidence="1">Uncharacterized protein</fullName>
    </submittedName>
</protein>
<evidence type="ECO:0000313" key="2">
    <source>
        <dbReference type="Proteomes" id="UP000007809"/>
    </source>
</evidence>
<gene>
    <name evidence="1" type="ordered locus">Psed_6342</name>
</gene>
<sequence>MGAGLDGTGVVNTLYVLDVPENIAVPKVAAEDPAVTVGRLGPYFVISADQPIVIDRRAVGARHAVWYSCVAGVAPGSAITKHDKDALRVEPA</sequence>
<reference evidence="1 2" key="1">
    <citation type="journal article" date="2011" name="J. Bacteriol.">
        <title>Genome sequence of the 1,4-dioxane-degrading Pseudonocardia dioxanivorans strain CB1190.</title>
        <authorList>
            <person name="Sales C.M."/>
            <person name="Mahendra S."/>
            <person name="Grostern A."/>
            <person name="Parales R.E."/>
            <person name="Goodwin L.A."/>
            <person name="Woyke T."/>
            <person name="Nolan M."/>
            <person name="Lapidus A."/>
            <person name="Chertkov O."/>
            <person name="Ovchinnikova G."/>
            <person name="Sczyrba A."/>
            <person name="Alvarez-Cohen L."/>
        </authorList>
    </citation>
    <scope>NUCLEOTIDE SEQUENCE [LARGE SCALE GENOMIC DNA]</scope>
    <source>
        <strain evidence="2">ATCC 55486 / DSM 44775 / JCM 13855 / CB1190</strain>
    </source>
</reference>
<dbReference type="HOGENOM" id="CLU_188250_0_0_11"/>
<dbReference type="eggNOG" id="ENOG503340C">
    <property type="taxonomic scope" value="Bacteria"/>
</dbReference>
<dbReference type="STRING" id="675635.Psed_6342"/>
<accession>F4CRZ6</accession>
<name>F4CRZ6_PSEUX</name>
<proteinExistence type="predicted"/>
<dbReference type="Proteomes" id="UP000007809">
    <property type="component" value="Chromosome"/>
</dbReference>